<accession>A0ABP7MQM9</accession>
<sequence length="1059" mass="114243">MKKILLMSFMLMVTLLQQVTAQNRNISGRVTDRQSGEGLPGVTVLLKGTTNGNSTNSDGSYTLSNVPETGGTLVFSSIGYLTTERAIGTESQINIGLGTDSKQLSEVVVTALGIERDVRSLGYATQEVKAEQLSQKGTPNVLDALQGKVAGVNITGASGLAGASTNINIRGITSLQGSNQPLFVVDGIPISNDLDRTNGGPLGSLGGAQTSNRALDIDPENIESINILKGPAAAALYGSRASSGAIIITTKGNRGAANKKTEITVTSGLNFQKAYGLPDFQNEYGQGINGQIITTGGNGNIYTGSVNSWGPRFGTTPTLANGLLLTPDNPTGNAALPYQPYKDNINDFYRTGRLLTNGVNIVGGTPEQNVSLNVNNSDQKGITASSSLKRTSAQLSGNIRLLNKLRIGGSVNFIQTNTFGPLVGNGSSAFGQLINIPRSYDLTNLPYKTATEANIFFPGSDNPRWNLEYNPTTSNLTRFINVANLGYDITPWLSVAYRLGYDTYTDRRKQVFAPGANRLPTGLVLDETFFRSELNGDLLVTLKKDDILTQGLNANLLVGQNVNQRRLQNISSQADNLAFFGFTNSVNGAVFSNGTGEESNVRRLMGYYSSLNLSYKDYLFLELTGRADQSSTLPKDNNTFFYPAASFGFVFTDAFDITNDYLSYGKIRGNAAQVGRDALPYQLLTPYDRVTLGNNVASLNFPLNNVGGFGIDDQLGNPTLKPEFTKSYEGGVNLGFFKNRLTFDLTYFKTISDNQILPVAVPASTGYQTRVTNVGRVDNKGFEGLVNVTPIRTDNFRWDVSANYTHLRNEVISIAPGVREAPINGNAFTGTIPSFVVGQPYGVIRGNKKPRTADGKYIIDPATGLWAVEDPNQVIADPNPDWQGGLTNTLSYRGINLSMLVDARVGGDLVSFTNGFYRSRGALEETGVDREAPRVIPGVIITSRNTDGSIATTRPNNVQVDAQSYWQNFGLQSDLNVYDATVYRLREVSLGYNLPKAVLSNLPFGAISLQFVARNLFYYAPNANFDPELNTQGAGNIRGLDIQGPPNTRTYGVNLRFSL</sequence>
<comment type="similarity">
    <text evidence="10 11">Belongs to the TonB-dependent receptor family.</text>
</comment>
<evidence type="ECO:0000259" key="13">
    <source>
        <dbReference type="Pfam" id="PF00593"/>
    </source>
</evidence>
<dbReference type="Pfam" id="PF07715">
    <property type="entry name" value="Plug"/>
    <property type="match status" value="1"/>
</dbReference>
<evidence type="ECO:0000313" key="15">
    <source>
        <dbReference type="EMBL" id="GAA3928217.1"/>
    </source>
</evidence>
<keyword evidence="2 10" id="KW-0813">Transport</keyword>
<evidence type="ECO:0000259" key="14">
    <source>
        <dbReference type="Pfam" id="PF07715"/>
    </source>
</evidence>
<dbReference type="PANTHER" id="PTHR30069">
    <property type="entry name" value="TONB-DEPENDENT OUTER MEMBRANE RECEPTOR"/>
    <property type="match status" value="1"/>
</dbReference>
<dbReference type="Proteomes" id="UP001499909">
    <property type="component" value="Unassembled WGS sequence"/>
</dbReference>
<evidence type="ECO:0000256" key="4">
    <source>
        <dbReference type="ARBA" id="ARBA00022692"/>
    </source>
</evidence>
<dbReference type="Gene3D" id="2.60.40.1120">
    <property type="entry name" value="Carboxypeptidase-like, regulatory domain"/>
    <property type="match status" value="1"/>
</dbReference>
<feature type="signal peptide" evidence="12">
    <location>
        <begin position="1"/>
        <end position="21"/>
    </location>
</feature>
<keyword evidence="8" id="KW-0675">Receptor</keyword>
<feature type="domain" description="TonB-dependent receptor-like beta-barrel" evidence="13">
    <location>
        <begin position="440"/>
        <end position="939"/>
    </location>
</feature>
<dbReference type="PANTHER" id="PTHR30069:SF29">
    <property type="entry name" value="HEMOGLOBIN AND HEMOGLOBIN-HAPTOGLOBIN-BINDING PROTEIN 1-RELATED"/>
    <property type="match status" value="1"/>
</dbReference>
<evidence type="ECO:0000256" key="5">
    <source>
        <dbReference type="ARBA" id="ARBA00022729"/>
    </source>
</evidence>
<evidence type="ECO:0000256" key="7">
    <source>
        <dbReference type="ARBA" id="ARBA00023136"/>
    </source>
</evidence>
<evidence type="ECO:0000256" key="12">
    <source>
        <dbReference type="SAM" id="SignalP"/>
    </source>
</evidence>
<dbReference type="InterPro" id="IPR000531">
    <property type="entry name" value="Beta-barrel_TonB"/>
</dbReference>
<evidence type="ECO:0000256" key="2">
    <source>
        <dbReference type="ARBA" id="ARBA00022448"/>
    </source>
</evidence>
<evidence type="ECO:0000313" key="16">
    <source>
        <dbReference type="Proteomes" id="UP001499909"/>
    </source>
</evidence>
<dbReference type="SUPFAM" id="SSF56935">
    <property type="entry name" value="Porins"/>
    <property type="match status" value="1"/>
</dbReference>
<reference evidence="16" key="1">
    <citation type="journal article" date="2019" name="Int. J. Syst. Evol. Microbiol.">
        <title>The Global Catalogue of Microorganisms (GCM) 10K type strain sequencing project: providing services to taxonomists for standard genome sequencing and annotation.</title>
        <authorList>
            <consortium name="The Broad Institute Genomics Platform"/>
            <consortium name="The Broad Institute Genome Sequencing Center for Infectious Disease"/>
            <person name="Wu L."/>
            <person name="Ma J."/>
        </authorList>
    </citation>
    <scope>NUCLEOTIDE SEQUENCE [LARGE SCALE GENOMIC DNA]</scope>
    <source>
        <strain evidence="16">JCM 17214</strain>
    </source>
</reference>
<keyword evidence="3 10" id="KW-1134">Transmembrane beta strand</keyword>
<comment type="subcellular location">
    <subcellularLocation>
        <location evidence="1 10">Cell outer membrane</location>
        <topology evidence="1 10">Multi-pass membrane protein</topology>
    </subcellularLocation>
</comment>
<dbReference type="SUPFAM" id="SSF49464">
    <property type="entry name" value="Carboxypeptidase regulatory domain-like"/>
    <property type="match status" value="1"/>
</dbReference>
<evidence type="ECO:0000256" key="1">
    <source>
        <dbReference type="ARBA" id="ARBA00004571"/>
    </source>
</evidence>
<evidence type="ECO:0000256" key="3">
    <source>
        <dbReference type="ARBA" id="ARBA00022452"/>
    </source>
</evidence>
<organism evidence="15 16">
    <name type="scientific">Hymenobacter algoricola</name>
    <dbReference type="NCBI Taxonomy" id="486267"/>
    <lineage>
        <taxon>Bacteria</taxon>
        <taxon>Pseudomonadati</taxon>
        <taxon>Bacteroidota</taxon>
        <taxon>Cytophagia</taxon>
        <taxon>Cytophagales</taxon>
        <taxon>Hymenobacteraceae</taxon>
        <taxon>Hymenobacter</taxon>
    </lineage>
</organism>
<dbReference type="InterPro" id="IPR036942">
    <property type="entry name" value="Beta-barrel_TonB_sf"/>
</dbReference>
<dbReference type="InterPro" id="IPR037066">
    <property type="entry name" value="Plug_dom_sf"/>
</dbReference>
<feature type="domain" description="TonB-dependent receptor plug" evidence="14">
    <location>
        <begin position="118"/>
        <end position="245"/>
    </location>
</feature>
<dbReference type="EMBL" id="BAABDH010000020">
    <property type="protein sequence ID" value="GAA3928217.1"/>
    <property type="molecule type" value="Genomic_DNA"/>
</dbReference>
<dbReference type="PROSITE" id="PS52016">
    <property type="entry name" value="TONB_DEPENDENT_REC_3"/>
    <property type="match status" value="1"/>
</dbReference>
<keyword evidence="6 11" id="KW-0798">TonB box</keyword>
<keyword evidence="16" id="KW-1185">Reference proteome</keyword>
<keyword evidence="5 12" id="KW-0732">Signal</keyword>
<dbReference type="Pfam" id="PF00593">
    <property type="entry name" value="TonB_dep_Rec_b-barrel"/>
    <property type="match status" value="1"/>
</dbReference>
<keyword evidence="7 10" id="KW-0472">Membrane</keyword>
<dbReference type="NCBIfam" id="TIGR04057">
    <property type="entry name" value="SusC_RagA_signa"/>
    <property type="match status" value="1"/>
</dbReference>
<dbReference type="InterPro" id="IPR023996">
    <property type="entry name" value="TonB-dep_OMP_SusC/RagA"/>
</dbReference>
<evidence type="ECO:0000256" key="10">
    <source>
        <dbReference type="PROSITE-ProRule" id="PRU01360"/>
    </source>
</evidence>
<keyword evidence="9 10" id="KW-0998">Cell outer membrane</keyword>
<evidence type="ECO:0000256" key="9">
    <source>
        <dbReference type="ARBA" id="ARBA00023237"/>
    </source>
</evidence>
<dbReference type="InterPro" id="IPR008969">
    <property type="entry name" value="CarboxyPept-like_regulatory"/>
</dbReference>
<dbReference type="InterPro" id="IPR012910">
    <property type="entry name" value="Plug_dom"/>
</dbReference>
<evidence type="ECO:0000256" key="6">
    <source>
        <dbReference type="ARBA" id="ARBA00023077"/>
    </source>
</evidence>
<dbReference type="Pfam" id="PF13715">
    <property type="entry name" value="CarbopepD_reg_2"/>
    <property type="match status" value="1"/>
</dbReference>
<dbReference type="InterPro" id="IPR023997">
    <property type="entry name" value="TonB-dep_OMP_SusC/RagA_CS"/>
</dbReference>
<gene>
    <name evidence="15" type="ORF">GCM10022406_12300</name>
</gene>
<evidence type="ECO:0000256" key="11">
    <source>
        <dbReference type="RuleBase" id="RU003357"/>
    </source>
</evidence>
<proteinExistence type="inferred from homology"/>
<dbReference type="InterPro" id="IPR039426">
    <property type="entry name" value="TonB-dep_rcpt-like"/>
</dbReference>
<dbReference type="NCBIfam" id="TIGR04056">
    <property type="entry name" value="OMP_RagA_SusC"/>
    <property type="match status" value="1"/>
</dbReference>
<name>A0ABP7MQM9_9BACT</name>
<evidence type="ECO:0000256" key="8">
    <source>
        <dbReference type="ARBA" id="ARBA00023170"/>
    </source>
</evidence>
<protein>
    <submittedName>
        <fullName evidence="15">SusC/RagA family TonB-linked outer membrane protein</fullName>
    </submittedName>
</protein>
<dbReference type="Gene3D" id="2.170.130.10">
    <property type="entry name" value="TonB-dependent receptor, plug domain"/>
    <property type="match status" value="1"/>
</dbReference>
<feature type="chain" id="PRO_5045942536" evidence="12">
    <location>
        <begin position="22"/>
        <end position="1059"/>
    </location>
</feature>
<dbReference type="Gene3D" id="2.40.170.20">
    <property type="entry name" value="TonB-dependent receptor, beta-barrel domain"/>
    <property type="match status" value="1"/>
</dbReference>
<keyword evidence="4 10" id="KW-0812">Transmembrane</keyword>
<comment type="caution">
    <text evidence="15">The sequence shown here is derived from an EMBL/GenBank/DDBJ whole genome shotgun (WGS) entry which is preliminary data.</text>
</comment>